<feature type="compositionally biased region" description="Basic and acidic residues" evidence="7">
    <location>
        <begin position="123"/>
        <end position="164"/>
    </location>
</feature>
<feature type="domain" description="CRIB" evidence="8">
    <location>
        <begin position="12"/>
        <end position="25"/>
    </location>
</feature>
<evidence type="ECO:0000256" key="5">
    <source>
        <dbReference type="ARBA" id="ARBA00022777"/>
    </source>
</evidence>
<dbReference type="AlphaFoldDB" id="A0A9W2Y861"/>
<keyword evidence="3" id="KW-0808">Transferase</keyword>
<dbReference type="InterPro" id="IPR036936">
    <property type="entry name" value="CRIB_dom_sf"/>
</dbReference>
<dbReference type="EC" id="2.7.11.1" evidence="1"/>
<dbReference type="SMART" id="SM00285">
    <property type="entry name" value="PBD"/>
    <property type="match status" value="1"/>
</dbReference>
<evidence type="ECO:0000256" key="1">
    <source>
        <dbReference type="ARBA" id="ARBA00012513"/>
    </source>
</evidence>
<dbReference type="PROSITE" id="PS50108">
    <property type="entry name" value="CRIB"/>
    <property type="match status" value="1"/>
</dbReference>
<dbReference type="InterPro" id="IPR000095">
    <property type="entry name" value="CRIB_dom"/>
</dbReference>
<dbReference type="RefSeq" id="XP_055370142.1">
    <property type="nucleotide sequence ID" value="XM_055514167.1"/>
</dbReference>
<evidence type="ECO:0000313" key="10">
    <source>
        <dbReference type="RefSeq" id="XP_055370142.1"/>
    </source>
</evidence>
<gene>
    <name evidence="10" type="primary">LOC114868321</name>
</gene>
<organism evidence="9 10">
    <name type="scientific">Betta splendens</name>
    <name type="common">Siamese fighting fish</name>
    <dbReference type="NCBI Taxonomy" id="158456"/>
    <lineage>
        <taxon>Eukaryota</taxon>
        <taxon>Metazoa</taxon>
        <taxon>Chordata</taxon>
        <taxon>Craniata</taxon>
        <taxon>Vertebrata</taxon>
        <taxon>Euteleostomi</taxon>
        <taxon>Actinopterygii</taxon>
        <taxon>Neopterygii</taxon>
        <taxon>Teleostei</taxon>
        <taxon>Neoteleostei</taxon>
        <taxon>Acanthomorphata</taxon>
        <taxon>Anabantaria</taxon>
        <taxon>Anabantiformes</taxon>
        <taxon>Anabantoidei</taxon>
        <taxon>Osphronemidae</taxon>
        <taxon>Betta</taxon>
    </lineage>
</organism>
<dbReference type="InterPro" id="IPR033923">
    <property type="entry name" value="PAK_BD"/>
</dbReference>
<proteinExistence type="predicted"/>
<evidence type="ECO:0000313" key="9">
    <source>
        <dbReference type="Proteomes" id="UP000515150"/>
    </source>
</evidence>
<name>A0A9W2Y861_BETSP</name>
<evidence type="ECO:0000256" key="6">
    <source>
        <dbReference type="ARBA" id="ARBA00022840"/>
    </source>
</evidence>
<keyword evidence="5" id="KW-0418">Kinase</keyword>
<evidence type="ECO:0000256" key="7">
    <source>
        <dbReference type="SAM" id="MobiDB-lite"/>
    </source>
</evidence>
<feature type="compositionally biased region" description="Basic and acidic residues" evidence="7">
    <location>
        <begin position="195"/>
        <end position="208"/>
    </location>
</feature>
<keyword evidence="6" id="KW-0067">ATP-binding</keyword>
<feature type="compositionally biased region" description="Low complexity" evidence="7">
    <location>
        <begin position="165"/>
        <end position="175"/>
    </location>
</feature>
<evidence type="ECO:0000256" key="3">
    <source>
        <dbReference type="ARBA" id="ARBA00022679"/>
    </source>
</evidence>
<dbReference type="GO" id="GO:0004674">
    <property type="term" value="F:protein serine/threonine kinase activity"/>
    <property type="evidence" value="ECO:0007669"/>
    <property type="project" value="UniProtKB-KW"/>
</dbReference>
<feature type="compositionally biased region" description="Basic and acidic residues" evidence="7">
    <location>
        <begin position="176"/>
        <end position="185"/>
    </location>
</feature>
<keyword evidence="9" id="KW-1185">Reference proteome</keyword>
<evidence type="ECO:0000259" key="8">
    <source>
        <dbReference type="PROSITE" id="PS50108"/>
    </source>
</evidence>
<reference evidence="10" key="1">
    <citation type="submission" date="2025-08" db="UniProtKB">
        <authorList>
            <consortium name="RefSeq"/>
        </authorList>
    </citation>
    <scope>IDENTIFICATION</scope>
</reference>
<protein>
    <recommendedName>
        <fullName evidence="1">non-specific serine/threonine protein kinase</fullName>
        <ecNumber evidence="1">2.7.11.1</ecNumber>
    </recommendedName>
</protein>
<evidence type="ECO:0000256" key="2">
    <source>
        <dbReference type="ARBA" id="ARBA00022527"/>
    </source>
</evidence>
<evidence type="ECO:0000256" key="4">
    <source>
        <dbReference type="ARBA" id="ARBA00022741"/>
    </source>
</evidence>
<dbReference type="CDD" id="cd01093">
    <property type="entry name" value="CRIB_PAK_like"/>
    <property type="match status" value="1"/>
</dbReference>
<sequence>MFTKKKKSRIQISAPSNFEHRVHTDFDEQEQKFVGLPQQWQSLIEDTAKRPKPFIDATIITTVEPRKTIVRGTKMGADGSLTWLLDEFDTMSVTRSNSLRRGSPPVQPRRDSSSSGGGGRGQENGDPHHRHYSQSDRQDRDRSRPEHQTGVERTVHPPQREDGVQGRPQQQPRGQEPSRAHRERPGSGPPPPPPPHRDREPRDRDQAVHTKVNLCLQ</sequence>
<feature type="region of interest" description="Disordered" evidence="7">
    <location>
        <begin position="95"/>
        <end position="217"/>
    </location>
</feature>
<dbReference type="Pfam" id="PF00786">
    <property type="entry name" value="PBD"/>
    <property type="match status" value="1"/>
</dbReference>
<dbReference type="Proteomes" id="UP000515150">
    <property type="component" value="Chromosome 13"/>
</dbReference>
<accession>A0A9W2Y861</accession>
<dbReference type="KEGG" id="bspl:114868321"/>
<keyword evidence="2" id="KW-0723">Serine/threonine-protein kinase</keyword>
<dbReference type="GO" id="GO:0005524">
    <property type="term" value="F:ATP binding"/>
    <property type="evidence" value="ECO:0007669"/>
    <property type="project" value="UniProtKB-KW"/>
</dbReference>
<dbReference type="Gene3D" id="3.90.810.10">
    <property type="entry name" value="CRIB domain"/>
    <property type="match status" value="1"/>
</dbReference>
<dbReference type="FunFam" id="3.90.810.10:FF:000002">
    <property type="entry name" value="Non-specific serine/threonine protein kinase"/>
    <property type="match status" value="1"/>
</dbReference>
<dbReference type="GeneID" id="114868321"/>
<dbReference type="OrthoDB" id="1022360at2759"/>
<keyword evidence="4" id="KW-0547">Nucleotide-binding</keyword>